<evidence type="ECO:0000313" key="5">
    <source>
        <dbReference type="Proteomes" id="UP000182744"/>
    </source>
</evidence>
<dbReference type="GO" id="GO:0001000">
    <property type="term" value="F:bacterial-type RNA polymerase core enzyme binding"/>
    <property type="evidence" value="ECO:0007669"/>
    <property type="project" value="UniProtKB-UniRule"/>
</dbReference>
<dbReference type="RefSeq" id="WP_074662135.1">
    <property type="nucleotide sequence ID" value="NZ_FNAU01000006.1"/>
</dbReference>
<feature type="binding site" evidence="1">
    <location>
        <position position="34"/>
    </location>
    <ligand>
        <name>Zn(2+)</name>
        <dbReference type="ChEBI" id="CHEBI:29105"/>
    </ligand>
</feature>
<dbReference type="GO" id="GO:0008270">
    <property type="term" value="F:zinc ion binding"/>
    <property type="evidence" value="ECO:0007669"/>
    <property type="project" value="UniProtKB-UniRule"/>
</dbReference>
<dbReference type="EMBL" id="FNAU01000006">
    <property type="protein sequence ID" value="SDE32884.1"/>
    <property type="molecule type" value="Genomic_DNA"/>
</dbReference>
<evidence type="ECO:0000313" key="2">
    <source>
        <dbReference type="EMBL" id="MDY5153116.1"/>
    </source>
</evidence>
<evidence type="ECO:0000256" key="1">
    <source>
        <dbReference type="HAMAP-Rule" id="MF_01483"/>
    </source>
</evidence>
<sequence length="119" mass="13551">MAERSLRGMRIGTSSLETDKNVAFAERKTVKYRCSEGHLFQVALAAEAEVPVAWTCRCGEEGELVEGEGVDDRKPAKPPRTHWDMLLERRKIEDLQVLLDERLELLRTGQLHIGVGRHR</sequence>
<feature type="binding site" evidence="1">
    <location>
        <position position="38"/>
    </location>
    <ligand>
        <name>Zn(2+)</name>
        <dbReference type="ChEBI" id="CHEBI:29105"/>
    </ligand>
</feature>
<dbReference type="EMBL" id="JAWNFU010000002">
    <property type="protein sequence ID" value="MDY5153116.1"/>
    <property type="molecule type" value="Genomic_DNA"/>
</dbReference>
<name>A0A1G7C0K4_9ACTO</name>
<gene>
    <name evidence="1" type="primary">rbpA</name>
    <name evidence="4" type="ORF">NCTC10327_01096</name>
    <name evidence="2" type="ORF">R6G71_03505</name>
    <name evidence="3" type="ORF">SAMN05421878_10661</name>
</gene>
<reference evidence="2" key="4">
    <citation type="submission" date="2023-10" db="EMBL/GenBank/DDBJ databases">
        <title>Whole Genome based description of the genera Actinobaculum and Actinotignum reveals a complex phylogenetic relationship within the species included in the genus Actinotignum.</title>
        <authorList>
            <person name="Jensen C.S."/>
            <person name="Dargis R."/>
            <person name="Kemp M."/>
            <person name="Christensen J.J."/>
        </authorList>
    </citation>
    <scope>NUCLEOTIDE SEQUENCE</scope>
    <source>
        <strain evidence="2">Actinobaculum_suis_CCUG19206T</strain>
    </source>
</reference>
<dbReference type="EMBL" id="UYIO01000001">
    <property type="protein sequence ID" value="VDG76457.1"/>
    <property type="molecule type" value="Genomic_DNA"/>
</dbReference>
<dbReference type="Gene3D" id="2.20.28.270">
    <property type="entry name" value="RNA polymerase-binding protein A"/>
    <property type="match status" value="1"/>
</dbReference>
<dbReference type="InterPro" id="IPR038638">
    <property type="entry name" value="RbpA_sf"/>
</dbReference>
<keyword evidence="5" id="KW-1185">Reference proteome</keyword>
<comment type="cofactor">
    <cofactor evidence="1">
        <name>Zn(2+)</name>
        <dbReference type="ChEBI" id="CHEBI:29105"/>
    </cofactor>
    <text evidence="1">Bind 1 Zn(2+) per subunit.</text>
</comment>
<proteinExistence type="inferred from homology"/>
<dbReference type="AlphaFoldDB" id="A0A1G7C0K4"/>
<dbReference type="InterPro" id="IPR025182">
    <property type="entry name" value="RNApol-bd_RbpA"/>
</dbReference>
<dbReference type="Proteomes" id="UP001273799">
    <property type="component" value="Unassembled WGS sequence"/>
</dbReference>
<evidence type="ECO:0000313" key="4">
    <source>
        <dbReference type="EMBL" id="VDG76457.1"/>
    </source>
</evidence>
<comment type="function">
    <text evidence="1">Binds to RNA polymerase (RNAP), stimulating transcription from principal, but not alternative sigma factor promoters.</text>
</comment>
<dbReference type="Proteomes" id="UP000182744">
    <property type="component" value="Unassembled WGS sequence"/>
</dbReference>
<keyword evidence="1" id="KW-0805">Transcription regulation</keyword>
<keyword evidence="1" id="KW-0804">Transcription</keyword>
<dbReference type="Proteomes" id="UP000269974">
    <property type="component" value="Unassembled WGS sequence"/>
</dbReference>
<reference evidence="5" key="2">
    <citation type="submission" date="2016-10" db="EMBL/GenBank/DDBJ databases">
        <authorList>
            <person name="Varghese N."/>
        </authorList>
    </citation>
    <scope>NUCLEOTIDE SEQUENCE [LARGE SCALE GENOMIC DNA]</scope>
    <source>
        <strain evidence="5">DSM 20639</strain>
    </source>
</reference>
<feature type="binding site" evidence="1">
    <location>
        <position position="58"/>
    </location>
    <ligand>
        <name>Zn(2+)</name>
        <dbReference type="ChEBI" id="CHEBI:29105"/>
    </ligand>
</feature>
<dbReference type="Pfam" id="PF13397">
    <property type="entry name" value="RbpA"/>
    <property type="match status" value="1"/>
</dbReference>
<accession>A0A1G7C0K4</accession>
<reference evidence="4 6" key="3">
    <citation type="submission" date="2018-11" db="EMBL/GenBank/DDBJ databases">
        <authorList>
            <consortium name="Pathogen Informatics"/>
        </authorList>
    </citation>
    <scope>NUCLEOTIDE SEQUENCE [LARGE SCALE GENOMIC DNA]</scope>
    <source>
        <strain evidence="4 6">NCTC10327</strain>
    </source>
</reference>
<feature type="binding site" evidence="1">
    <location>
        <position position="56"/>
    </location>
    <ligand>
        <name>Zn(2+)</name>
        <dbReference type="ChEBI" id="CHEBI:29105"/>
    </ligand>
</feature>
<organism evidence="3 5">
    <name type="scientific">Actinobaculum suis</name>
    <dbReference type="NCBI Taxonomy" id="1657"/>
    <lineage>
        <taxon>Bacteria</taxon>
        <taxon>Bacillati</taxon>
        <taxon>Actinomycetota</taxon>
        <taxon>Actinomycetes</taxon>
        <taxon>Actinomycetales</taxon>
        <taxon>Actinomycetaceae</taxon>
        <taxon>Actinobaculum</taxon>
    </lineage>
</organism>
<evidence type="ECO:0000313" key="3">
    <source>
        <dbReference type="EMBL" id="SDE32884.1"/>
    </source>
</evidence>
<evidence type="ECO:0000313" key="6">
    <source>
        <dbReference type="Proteomes" id="UP000269974"/>
    </source>
</evidence>
<comment type="subunit">
    <text evidence="1">Forms a complex with the RNAP catalytic core and with free principal sigma factors.</text>
</comment>
<dbReference type="GO" id="GO:0045893">
    <property type="term" value="P:positive regulation of DNA-templated transcription"/>
    <property type="evidence" value="ECO:0007669"/>
    <property type="project" value="UniProtKB-UniRule"/>
</dbReference>
<dbReference type="HAMAP" id="MF_01483">
    <property type="entry name" value="RbpA"/>
    <property type="match status" value="1"/>
</dbReference>
<comment type="similarity">
    <text evidence="1">Belongs to the RNA polymerase-binding protein RbpA family.</text>
</comment>
<keyword evidence="1" id="KW-0862">Zinc</keyword>
<reference evidence="3" key="1">
    <citation type="submission" date="2016-10" db="EMBL/GenBank/DDBJ databases">
        <authorList>
            <person name="de Groot N.N."/>
        </authorList>
    </citation>
    <scope>NUCLEOTIDE SEQUENCE [LARGE SCALE GENOMIC DNA]</scope>
    <source>
        <strain evidence="3">DSM 20639</strain>
    </source>
</reference>
<protein>
    <recommendedName>
        <fullName evidence="1">RNA polymerase-binding protein RbpA</fullName>
    </recommendedName>
</protein>
<keyword evidence="1" id="KW-0479">Metal-binding</keyword>